<accession>A0A4R7B0I8</accession>
<dbReference type="OrthoDB" id="7202499at2"/>
<dbReference type="EMBL" id="SNZP01000011">
    <property type="protein sequence ID" value="TDR76426.1"/>
    <property type="molecule type" value="Genomic_DNA"/>
</dbReference>
<dbReference type="Proteomes" id="UP000295611">
    <property type="component" value="Unassembled WGS sequence"/>
</dbReference>
<reference evidence="2 3" key="1">
    <citation type="submission" date="2019-03" db="EMBL/GenBank/DDBJ databases">
        <title>Genomic Encyclopedia of Type Strains, Phase III (KMG-III): the genomes of soil and plant-associated and newly described type strains.</title>
        <authorList>
            <person name="Whitman W."/>
        </authorList>
    </citation>
    <scope>NUCLEOTIDE SEQUENCE [LARGE SCALE GENOMIC DNA]</scope>
    <source>
        <strain evidence="2 3">CECT 8976</strain>
    </source>
</reference>
<protein>
    <submittedName>
        <fullName evidence="2">Uncharacterized protein</fullName>
    </submittedName>
</protein>
<organism evidence="2 3">
    <name type="scientific">Paludibacterium purpuratum</name>
    <dbReference type="NCBI Taxonomy" id="1144873"/>
    <lineage>
        <taxon>Bacteria</taxon>
        <taxon>Pseudomonadati</taxon>
        <taxon>Pseudomonadota</taxon>
        <taxon>Betaproteobacteria</taxon>
        <taxon>Neisseriales</taxon>
        <taxon>Chromobacteriaceae</taxon>
        <taxon>Paludibacterium</taxon>
    </lineage>
</organism>
<evidence type="ECO:0000256" key="1">
    <source>
        <dbReference type="SAM" id="Phobius"/>
    </source>
</evidence>
<evidence type="ECO:0000313" key="3">
    <source>
        <dbReference type="Proteomes" id="UP000295611"/>
    </source>
</evidence>
<proteinExistence type="predicted"/>
<keyword evidence="1" id="KW-1133">Transmembrane helix</keyword>
<feature type="transmembrane region" description="Helical" evidence="1">
    <location>
        <begin position="100"/>
        <end position="124"/>
    </location>
</feature>
<keyword evidence="1" id="KW-0812">Transmembrane</keyword>
<sequence>MNTINKKLSFIAILRESYDFIWRERGNFSWPFAILIGVLLLQPIYIALHLHWATASSSSVVVLMGVLAFLADLAFSIGIVRATAHGEFRPGWRFFRVDRLLWQCLWVQVLVVLLSGALLMAITIPLSFVIMTFINLRHWFIAAGLVASLVLVYAWIRTRLVLAVPLRALGVARPIAEAWALARGNVWRILGLILLAWVPMLVLSVISVLPLWGLAGKSSFAIYSVWPLMVYVVCYGVCGLISYVVQANCCRALRTVSVPLP</sequence>
<feature type="transmembrane region" description="Helical" evidence="1">
    <location>
        <begin position="189"/>
        <end position="214"/>
    </location>
</feature>
<feature type="transmembrane region" description="Helical" evidence="1">
    <location>
        <begin position="136"/>
        <end position="156"/>
    </location>
</feature>
<evidence type="ECO:0000313" key="2">
    <source>
        <dbReference type="EMBL" id="TDR76426.1"/>
    </source>
</evidence>
<name>A0A4R7B0I8_9NEIS</name>
<gene>
    <name evidence="2" type="ORF">DFP86_1119</name>
</gene>
<feature type="transmembrane region" description="Helical" evidence="1">
    <location>
        <begin position="220"/>
        <end position="245"/>
    </location>
</feature>
<keyword evidence="1" id="KW-0472">Membrane</keyword>
<keyword evidence="3" id="KW-1185">Reference proteome</keyword>
<dbReference type="RefSeq" id="WP_133682091.1">
    <property type="nucleotide sequence ID" value="NZ_SNZP01000011.1"/>
</dbReference>
<feature type="transmembrane region" description="Helical" evidence="1">
    <location>
        <begin position="60"/>
        <end position="80"/>
    </location>
</feature>
<feature type="transmembrane region" description="Helical" evidence="1">
    <location>
        <begin position="28"/>
        <end position="48"/>
    </location>
</feature>
<dbReference type="AlphaFoldDB" id="A0A4R7B0I8"/>
<comment type="caution">
    <text evidence="2">The sequence shown here is derived from an EMBL/GenBank/DDBJ whole genome shotgun (WGS) entry which is preliminary data.</text>
</comment>